<dbReference type="EMBL" id="HG970332">
    <property type="protein sequence ID" value="CEF74323.1"/>
    <property type="molecule type" value="Genomic_DNA"/>
</dbReference>
<accession>A0A098D5U4</accession>
<evidence type="ECO:0000313" key="3">
    <source>
        <dbReference type="EnsemblFungi" id="CEF74323"/>
    </source>
</evidence>
<dbReference type="HOGENOM" id="CLU_1635553_0_0_1"/>
<dbReference type="RefSeq" id="XP_011317961.1">
    <property type="nucleotide sequence ID" value="XM_011319659.1"/>
</dbReference>
<sequence>MRDSSALAGQSVTPNIDMREGVNPGGLLFTLQWPKEDLLQACLYHSSTARVVPLAISQAAVRLFRLHDNLSTPQSTGLFSVLLQKFQPTNCATFTEILMQKRGHSTRFPEFHEAFGIKVAFRLKPDQKKTPKLAPRNCDALNSTASPNTLGTPTVAANVPSL</sequence>
<evidence type="ECO:0000313" key="2">
    <source>
        <dbReference type="EMBL" id="CEF74323.1"/>
    </source>
</evidence>
<organism evidence="2 4">
    <name type="scientific">Gibberella zeae (strain ATCC MYA-4620 / CBS 123657 / FGSC 9075 / NRRL 31084 / PH-1)</name>
    <name type="common">Wheat head blight fungus</name>
    <name type="synonym">Fusarium graminearum</name>
    <dbReference type="NCBI Taxonomy" id="229533"/>
    <lineage>
        <taxon>Eukaryota</taxon>
        <taxon>Fungi</taxon>
        <taxon>Dikarya</taxon>
        <taxon>Ascomycota</taxon>
        <taxon>Pezizomycotina</taxon>
        <taxon>Sordariomycetes</taxon>
        <taxon>Hypocreomycetidae</taxon>
        <taxon>Hypocreales</taxon>
        <taxon>Nectriaceae</taxon>
        <taxon>Fusarium</taxon>
    </lineage>
</organism>
<dbReference type="KEGG" id="fgr:FGSG_02086"/>
<protein>
    <submittedName>
        <fullName evidence="2">Chromosome 1, complete genome</fullName>
    </submittedName>
</protein>
<gene>
    <name evidence="3" type="primary">FG02086.1</name>
    <name evidence="2" type="ORF">FGRAMPH1_01T05033</name>
</gene>
<feature type="compositionally biased region" description="Polar residues" evidence="1">
    <location>
        <begin position="140"/>
        <end position="152"/>
    </location>
</feature>
<reference evidence="2 4" key="3">
    <citation type="journal article" date="2015" name="BMC Genomics">
        <title>The completed genome sequence of the pathogenic ascomycete fungus Fusarium graminearum.</title>
        <authorList>
            <person name="King R."/>
            <person name="Urban M."/>
            <person name="Hammond-Kosack M.C."/>
            <person name="Hassani-Pak K."/>
            <person name="Hammond-Kosack K.E."/>
        </authorList>
    </citation>
    <scope>NUCLEOTIDE SEQUENCE [LARGE SCALE GENOMIC DNA]</scope>
    <source>
        <strain evidence="4">ATCC MYA-4620 / CBS 123657 / FGSC 9075 / NRRL 31084 / PH-1</strain>
        <strain evidence="2">PH-1</strain>
    </source>
</reference>
<dbReference type="AlphaFoldDB" id="I1REJ7"/>
<reference evidence="3 4" key="1">
    <citation type="journal article" date="2007" name="Science">
        <title>The Fusarium graminearum genome reveals a link between localized polymorphism and pathogen specialization.</title>
        <authorList>
            <person name="Cuomo C.A."/>
            <person name="Gueldener U."/>
            <person name="Xu J.-R."/>
            <person name="Trail F."/>
            <person name="Turgeon B.G."/>
            <person name="Di Pietro A."/>
            <person name="Walton J.D."/>
            <person name="Ma L.-J."/>
            <person name="Baker S.E."/>
            <person name="Rep M."/>
            <person name="Adam G."/>
            <person name="Antoniw J."/>
            <person name="Baldwin T."/>
            <person name="Calvo S.E."/>
            <person name="Chang Y.-L."/>
            <person name="DeCaprio D."/>
            <person name="Gale L.R."/>
            <person name="Gnerre S."/>
            <person name="Goswami R.S."/>
            <person name="Hammond-Kosack K."/>
            <person name="Harris L.J."/>
            <person name="Hilburn K."/>
            <person name="Kennell J.C."/>
            <person name="Kroken S."/>
            <person name="Magnuson J.K."/>
            <person name="Mannhaupt G."/>
            <person name="Mauceli E.W."/>
            <person name="Mewes H.-W."/>
            <person name="Mitterbauer R."/>
            <person name="Muehlbauer G."/>
            <person name="Muensterkoetter M."/>
            <person name="Nelson D."/>
            <person name="O'Donnell K."/>
            <person name="Ouellet T."/>
            <person name="Qi W."/>
            <person name="Quesneville H."/>
            <person name="Roncero M.I.G."/>
            <person name="Seong K.-Y."/>
            <person name="Tetko I.V."/>
            <person name="Urban M."/>
            <person name="Waalwijk C."/>
            <person name="Ward T.J."/>
            <person name="Yao J."/>
            <person name="Birren B.W."/>
            <person name="Kistler H.C."/>
        </authorList>
    </citation>
    <scope>NUCLEOTIDE SEQUENCE [LARGE SCALE GENOMIC DNA]</scope>
    <source>
        <strain evidence="4">ATCC MYA-4620 / CBS 123657 / FGSC 9075 / NRRL 31084 / PH-1</strain>
        <strain evidence="3">PH-1 / ATCC MYA-4620 / FGSC 9075 / NRRL 31084</strain>
    </source>
</reference>
<feature type="region of interest" description="Disordered" evidence="1">
    <location>
        <begin position="128"/>
        <end position="162"/>
    </location>
</feature>
<dbReference type="VEuPathDB" id="FungiDB:FGRAMPH1_01G05033"/>
<reference evidence="3 4" key="2">
    <citation type="journal article" date="2010" name="Nature">
        <title>Comparative genomics reveals mobile pathogenicity chromosomes in Fusarium.</title>
        <authorList>
            <person name="Ma L.J."/>
            <person name="van der Does H.C."/>
            <person name="Borkovich K.A."/>
            <person name="Coleman J.J."/>
            <person name="Daboussi M.J."/>
            <person name="Di Pietro A."/>
            <person name="Dufresne M."/>
            <person name="Freitag M."/>
            <person name="Grabherr M."/>
            <person name="Henrissat B."/>
            <person name="Houterman P.M."/>
            <person name="Kang S."/>
            <person name="Shim W.B."/>
            <person name="Woloshuk C."/>
            <person name="Xie X."/>
            <person name="Xu J.R."/>
            <person name="Antoniw J."/>
            <person name="Baker S.E."/>
            <person name="Bluhm B.H."/>
            <person name="Breakspear A."/>
            <person name="Brown D.W."/>
            <person name="Butchko R.A."/>
            <person name="Chapman S."/>
            <person name="Coulson R."/>
            <person name="Coutinho P.M."/>
            <person name="Danchin E.G."/>
            <person name="Diener A."/>
            <person name="Gale L.R."/>
            <person name="Gardiner D.M."/>
            <person name="Goff S."/>
            <person name="Hammond-Kosack K.E."/>
            <person name="Hilburn K."/>
            <person name="Hua-Van A."/>
            <person name="Jonkers W."/>
            <person name="Kazan K."/>
            <person name="Kodira C.D."/>
            <person name="Koehrsen M."/>
            <person name="Kumar L."/>
            <person name="Lee Y.H."/>
            <person name="Li L."/>
            <person name="Manners J.M."/>
            <person name="Miranda-Saavedra D."/>
            <person name="Mukherjee M."/>
            <person name="Park G."/>
            <person name="Park J."/>
            <person name="Park S.Y."/>
            <person name="Proctor R.H."/>
            <person name="Regev A."/>
            <person name="Ruiz-Roldan M.C."/>
            <person name="Sain D."/>
            <person name="Sakthikumar S."/>
            <person name="Sykes S."/>
            <person name="Schwartz D.C."/>
            <person name="Turgeon B.G."/>
            <person name="Wapinski I."/>
            <person name="Yoder O."/>
            <person name="Young S."/>
            <person name="Zeng Q."/>
            <person name="Zhou S."/>
            <person name="Galagan J."/>
            <person name="Cuomo C.A."/>
            <person name="Kistler H.C."/>
            <person name="Rep M."/>
        </authorList>
    </citation>
    <scope>GENOME REANNOTATION</scope>
    <source>
        <strain evidence="4">ATCC MYA-4620 / CBS 123657 / FGSC 9075 / NRRL 31084 / PH-1</strain>
        <strain evidence="3">PH-1 / ATCC MYA-4620 / FGSC 9075 / NRRL 31084</strain>
    </source>
</reference>
<dbReference type="EnsemblFungi" id="CEF74323">
    <property type="protein sequence ID" value="CEF74323"/>
    <property type="gene ID" value="FGRRES_02086"/>
</dbReference>
<dbReference type="OrthoDB" id="10283906at2759"/>
<name>I1REJ7_GIBZE</name>
<dbReference type="InParanoid" id="I1REJ7"/>
<accession>I1REJ7</accession>
<reference evidence="3" key="4">
    <citation type="submission" date="2017-01" db="UniProtKB">
        <authorList>
            <consortium name="EnsemblFungi"/>
        </authorList>
    </citation>
    <scope>IDENTIFICATION</scope>
    <source>
        <strain evidence="3">PH-1 / ATCC MYA-4620 / FGSC 9075 / NRRL 31084</strain>
    </source>
</reference>
<dbReference type="Proteomes" id="UP000070720">
    <property type="component" value="Chromosome 1"/>
</dbReference>
<keyword evidence="4" id="KW-1185">Reference proteome</keyword>
<evidence type="ECO:0000313" key="4">
    <source>
        <dbReference type="Proteomes" id="UP000070720"/>
    </source>
</evidence>
<proteinExistence type="predicted"/>
<evidence type="ECO:0000256" key="1">
    <source>
        <dbReference type="SAM" id="MobiDB-lite"/>
    </source>
</evidence>